<proteinExistence type="predicted"/>
<dbReference type="Proteomes" id="UP001200513">
    <property type="component" value="Chromosome"/>
</dbReference>
<dbReference type="AlphaFoldDB" id="A0A9Y1BRX5"/>
<evidence type="ECO:0000259" key="1">
    <source>
        <dbReference type="Pfam" id="PF19289"/>
    </source>
</evidence>
<dbReference type="SUPFAM" id="SSF111283">
    <property type="entry name" value="Putative modulator of DNA gyrase, PmbA/TldD"/>
    <property type="match status" value="1"/>
</dbReference>
<evidence type="ECO:0000313" key="2">
    <source>
        <dbReference type="EMBL" id="UJG44176.1"/>
    </source>
</evidence>
<dbReference type="Gene3D" id="3.30.2290.10">
    <property type="entry name" value="PmbA/TldD superfamily"/>
    <property type="match status" value="1"/>
</dbReference>
<reference evidence="2" key="1">
    <citation type="journal article" date="2022" name="Nat. Microbiol.">
        <title>Unique mobile elements and scalable gene flow at the prokaryote-eukaryote boundary revealed by circularized Asgard archaea genomes.</title>
        <authorList>
            <person name="Wu F."/>
            <person name="Speth D.R."/>
            <person name="Philosof A."/>
            <person name="Cremiere A."/>
            <person name="Narayanan A."/>
            <person name="Barco R.A."/>
            <person name="Connon S.A."/>
            <person name="Amend J.P."/>
            <person name="Antoshechkin I.A."/>
            <person name="Orphan V.J."/>
        </authorList>
    </citation>
    <scope>NUCLEOTIDE SEQUENCE</scope>
    <source>
        <strain evidence="2">PR6</strain>
    </source>
</reference>
<gene>
    <name evidence="2" type="ORF">K9W46_03110</name>
</gene>
<organism evidence="2">
    <name type="scientific">Candidatus Heimdallarchaeum endolithica</name>
    <dbReference type="NCBI Taxonomy" id="2876572"/>
    <lineage>
        <taxon>Archaea</taxon>
        <taxon>Promethearchaeati</taxon>
        <taxon>Candidatus Heimdallarchaeota</taxon>
        <taxon>Candidatus Heimdallarchaeia (ex Rinke et al. 2021) (nom. nud.)</taxon>
        <taxon>Candidatus Heimdallarchaeales</taxon>
        <taxon>Candidatus Heimdallarchaeaceae</taxon>
        <taxon>Candidatus Heimdallarchaeum</taxon>
    </lineage>
</organism>
<protein>
    <submittedName>
        <fullName evidence="2">TldD/PmbA family protein</fullName>
    </submittedName>
</protein>
<accession>A0A9Y1BRX5</accession>
<dbReference type="InterPro" id="IPR035068">
    <property type="entry name" value="TldD/PmbA_N"/>
</dbReference>
<dbReference type="GO" id="GO:0006508">
    <property type="term" value="P:proteolysis"/>
    <property type="evidence" value="ECO:0007669"/>
    <property type="project" value="InterPro"/>
</dbReference>
<dbReference type="PANTHER" id="PTHR43666">
    <property type="entry name" value="TLDD PROTEIN"/>
    <property type="match status" value="1"/>
</dbReference>
<feature type="domain" description="Metalloprotease TldD/E C-terminal" evidence="1">
    <location>
        <begin position="232"/>
        <end position="448"/>
    </location>
</feature>
<dbReference type="InterPro" id="IPR036059">
    <property type="entry name" value="TldD/PmbA_sf"/>
</dbReference>
<dbReference type="Pfam" id="PF19289">
    <property type="entry name" value="PmbA_TldD_3rd"/>
    <property type="match status" value="1"/>
</dbReference>
<dbReference type="InterPro" id="IPR045569">
    <property type="entry name" value="Metalloprtase-TldD/E_C"/>
</dbReference>
<dbReference type="PANTHER" id="PTHR43666:SF1">
    <property type="entry name" value="CONSERVED PROTEIN"/>
    <property type="match status" value="1"/>
</dbReference>
<name>A0A9Y1BRX5_9ARCH</name>
<dbReference type="GO" id="GO:0008237">
    <property type="term" value="F:metallopeptidase activity"/>
    <property type="evidence" value="ECO:0007669"/>
    <property type="project" value="InterPro"/>
</dbReference>
<dbReference type="EMBL" id="CP084167">
    <property type="protein sequence ID" value="UJG44176.1"/>
    <property type="molecule type" value="Genomic_DNA"/>
</dbReference>
<sequence>MSLEEQKNQVLELTEIALEKARALNCGASINVSVGKEYATRFSNSEILQNYVDLRRIMEITVVYKDKQRAASTTNTFTKENIVNLVEFLAKVAKSVSPDPAYPGIVKEKHNYPSLKLNDPKASRVDPDYIADRIDATINAGESIDKRIGGVSGNLLFSDGFEYHKSTAGNELFYPSTVIESTININALSGGEESRSNSIFGNRFFDKLPLEKEAEEVAERALRGLNAQSIEPGNYEVILDHQAVSTILFFVGYATSSRLIINRASFLNDRIGQQVFDEDLSLINDPHNPEHLSARPIDDEGLPTTKFPVIEEGILKNYSYSRLDAARLGAKAQGTGFSFMGNAIGFPFAETIQPGDMKVEEMIADIKNGLLVTNLHYTNFVNPPVGSITGMSKDGLFIIKNGEIVGSAKNMRFTDTIPNILKEIDVGKELKQPGGRFANIVAPIRTKNFRFTSKTSH</sequence>